<keyword evidence="2" id="KW-1185">Reference proteome</keyword>
<comment type="caution">
    <text evidence="1">The sequence shown here is derived from an EMBL/GenBank/DDBJ whole genome shotgun (WGS) entry which is preliminary data.</text>
</comment>
<reference evidence="1 2" key="1">
    <citation type="submission" date="2019-06" db="EMBL/GenBank/DDBJ databases">
        <authorList>
            <person name="Li J."/>
        </authorList>
    </citation>
    <scope>NUCLEOTIDE SEQUENCE [LARGE SCALE GENOMIC DNA]</scope>
    <source>
        <strain evidence="1 2">LMG 28165</strain>
    </source>
</reference>
<evidence type="ECO:0000313" key="2">
    <source>
        <dbReference type="Proteomes" id="UP000312032"/>
    </source>
</evidence>
<name>A0A5C4U3H2_9CORY</name>
<organism evidence="1 2">
    <name type="scientific">Corynebacterium tapiri</name>
    <dbReference type="NCBI Taxonomy" id="1448266"/>
    <lineage>
        <taxon>Bacteria</taxon>
        <taxon>Bacillati</taxon>
        <taxon>Actinomycetota</taxon>
        <taxon>Actinomycetes</taxon>
        <taxon>Mycobacteriales</taxon>
        <taxon>Corynebacteriaceae</taxon>
        <taxon>Corynebacterium</taxon>
    </lineage>
</organism>
<dbReference type="RefSeq" id="WP_139466179.1">
    <property type="nucleotide sequence ID" value="NZ_VDHJ01000012.1"/>
</dbReference>
<dbReference type="Proteomes" id="UP000312032">
    <property type="component" value="Unassembled WGS sequence"/>
</dbReference>
<sequence length="81" mass="8686">MELSAHFATTARQAAARPSPALPVPSYVPLPRTQSALEAAHLGWVHAAQQYASTRRSIADEAIAFARSVADTDDLLASAWR</sequence>
<accession>A0A5C4U3H2</accession>
<dbReference type="AlphaFoldDB" id="A0A5C4U3H2"/>
<protein>
    <recommendedName>
        <fullName evidence="3">SAV-6107-like HEPN domain-containing protein</fullName>
    </recommendedName>
</protein>
<evidence type="ECO:0000313" key="1">
    <source>
        <dbReference type="EMBL" id="TNL95718.1"/>
    </source>
</evidence>
<gene>
    <name evidence="1" type="ORF">FHE74_08970</name>
</gene>
<proteinExistence type="predicted"/>
<dbReference type="EMBL" id="VDHJ01000012">
    <property type="protein sequence ID" value="TNL95718.1"/>
    <property type="molecule type" value="Genomic_DNA"/>
</dbReference>
<evidence type="ECO:0008006" key="3">
    <source>
        <dbReference type="Google" id="ProtNLM"/>
    </source>
</evidence>